<feature type="domain" description="Lon proteolytic" evidence="4">
    <location>
        <begin position="1"/>
        <end position="118"/>
    </location>
</feature>
<name>A0A447MWY8_SALET</name>
<evidence type="ECO:0000256" key="2">
    <source>
        <dbReference type="ARBA" id="ARBA00022825"/>
    </source>
</evidence>
<dbReference type="EC" id="3.4.21.53" evidence="3"/>
<comment type="catalytic activity">
    <reaction evidence="3">
        <text>Hydrolysis of proteins in presence of ATP.</text>
        <dbReference type="EC" id="3.4.21.53"/>
    </reaction>
</comment>
<dbReference type="PANTHER" id="PTHR10046">
    <property type="entry name" value="ATP DEPENDENT LON PROTEASE FAMILY MEMBER"/>
    <property type="match status" value="1"/>
</dbReference>
<dbReference type="AlphaFoldDB" id="A0A447MWY8"/>
<dbReference type="InterPro" id="IPR027065">
    <property type="entry name" value="Lon_Prtase"/>
</dbReference>
<reference evidence="5 6" key="1">
    <citation type="submission" date="2018-12" db="EMBL/GenBank/DDBJ databases">
        <authorList>
            <consortium name="Pathogen Informatics"/>
        </authorList>
    </citation>
    <scope>NUCLEOTIDE SEQUENCE [LARGE SCALE GENOMIC DNA]</scope>
    <source>
        <strain evidence="5 6">NCTC129</strain>
    </source>
</reference>
<dbReference type="GO" id="GO:0004252">
    <property type="term" value="F:serine-type endopeptidase activity"/>
    <property type="evidence" value="ECO:0007669"/>
    <property type="project" value="UniProtKB-UniRule"/>
</dbReference>
<dbReference type="GO" id="GO:0005524">
    <property type="term" value="F:ATP binding"/>
    <property type="evidence" value="ECO:0007669"/>
    <property type="project" value="InterPro"/>
</dbReference>
<gene>
    <name evidence="5" type="primary">lon_2</name>
    <name evidence="5" type="ORF">NCTC129_01652</name>
</gene>
<dbReference type="InterPro" id="IPR020568">
    <property type="entry name" value="Ribosomal_Su5_D2-typ_SF"/>
</dbReference>
<feature type="active site" evidence="3">
    <location>
        <position position="34"/>
    </location>
</feature>
<evidence type="ECO:0000256" key="3">
    <source>
        <dbReference type="PROSITE-ProRule" id="PRU01122"/>
    </source>
</evidence>
<sequence>MRARKNWVLIRTFYEKRDIHVHVPEGATPKDGPSAGIAMCTALVSCLTGNPVRADVAMTGEITLRGQVLPIGGLKEKLLAAHRGGIKTVLIPFENKRDLEENSGQRDCRSGYSSCEAH</sequence>
<evidence type="ECO:0000313" key="6">
    <source>
        <dbReference type="Proteomes" id="UP000282086"/>
    </source>
</evidence>
<dbReference type="GO" id="GO:0004176">
    <property type="term" value="F:ATP-dependent peptidase activity"/>
    <property type="evidence" value="ECO:0007669"/>
    <property type="project" value="UniProtKB-UniRule"/>
</dbReference>
<organism evidence="5 6">
    <name type="scientific">Salmonella enterica I</name>
    <dbReference type="NCBI Taxonomy" id="59201"/>
    <lineage>
        <taxon>Bacteria</taxon>
        <taxon>Pseudomonadati</taxon>
        <taxon>Pseudomonadota</taxon>
        <taxon>Gammaproteobacteria</taxon>
        <taxon>Enterobacterales</taxon>
        <taxon>Enterobacteriaceae</taxon>
        <taxon>Salmonella</taxon>
    </lineage>
</organism>
<dbReference type="GO" id="GO:0006508">
    <property type="term" value="P:proteolysis"/>
    <property type="evidence" value="ECO:0007669"/>
    <property type="project" value="UniProtKB-KW"/>
</dbReference>
<evidence type="ECO:0000259" key="4">
    <source>
        <dbReference type="PROSITE" id="PS51786"/>
    </source>
</evidence>
<dbReference type="Gene3D" id="3.30.230.10">
    <property type="match status" value="1"/>
</dbReference>
<dbReference type="SUPFAM" id="SSF54211">
    <property type="entry name" value="Ribosomal protein S5 domain 2-like"/>
    <property type="match status" value="1"/>
</dbReference>
<dbReference type="Proteomes" id="UP000282086">
    <property type="component" value="Chromosome"/>
</dbReference>
<dbReference type="InterPro" id="IPR014721">
    <property type="entry name" value="Ribsml_uS5_D2-typ_fold_subgr"/>
</dbReference>
<keyword evidence="3 5" id="KW-0645">Protease</keyword>
<dbReference type="InterPro" id="IPR008269">
    <property type="entry name" value="Lon_proteolytic"/>
</dbReference>
<feature type="active site" evidence="3">
    <location>
        <position position="77"/>
    </location>
</feature>
<dbReference type="PRINTS" id="PR00830">
    <property type="entry name" value="ENDOLAPTASE"/>
</dbReference>
<dbReference type="InterPro" id="IPR008268">
    <property type="entry name" value="Peptidase_S16_AS"/>
</dbReference>
<dbReference type="PROSITE" id="PS51786">
    <property type="entry name" value="LON_PROTEOLYTIC"/>
    <property type="match status" value="1"/>
</dbReference>
<keyword evidence="2 3" id="KW-0720">Serine protease</keyword>
<dbReference type="EMBL" id="LR134140">
    <property type="protein sequence ID" value="VDZ95528.1"/>
    <property type="molecule type" value="Genomic_DNA"/>
</dbReference>
<evidence type="ECO:0000313" key="5">
    <source>
        <dbReference type="EMBL" id="VDZ95528.1"/>
    </source>
</evidence>
<dbReference type="GO" id="GO:0030163">
    <property type="term" value="P:protein catabolic process"/>
    <property type="evidence" value="ECO:0007669"/>
    <property type="project" value="InterPro"/>
</dbReference>
<dbReference type="PROSITE" id="PS01046">
    <property type="entry name" value="LON_SER"/>
    <property type="match status" value="1"/>
</dbReference>
<comment type="similarity">
    <text evidence="3">Belongs to the peptidase S16 family.</text>
</comment>
<dbReference type="Pfam" id="PF05362">
    <property type="entry name" value="Lon_C"/>
    <property type="match status" value="1"/>
</dbReference>
<protein>
    <recommendedName>
        <fullName evidence="3">endopeptidase La</fullName>
        <ecNumber evidence="3">3.4.21.53</ecNumber>
    </recommendedName>
</protein>
<keyword evidence="1 3" id="KW-0378">Hydrolase</keyword>
<proteinExistence type="inferred from homology"/>
<accession>A0A447MWY8</accession>
<evidence type="ECO:0000256" key="1">
    <source>
        <dbReference type="ARBA" id="ARBA00022801"/>
    </source>
</evidence>